<dbReference type="InterPro" id="IPR045111">
    <property type="entry name" value="Vps41/Vps8"/>
</dbReference>
<dbReference type="Proteomes" id="UP000189580">
    <property type="component" value="Chromosome a"/>
</dbReference>
<dbReference type="PANTHER" id="PTHR12616:SF8">
    <property type="entry name" value="VACUOLAR PROTEIN SORTING-ASSOCIATED PROTEIN 8 HOMOLOG"/>
    <property type="match status" value="1"/>
</dbReference>
<feature type="domain" description="VPS8-like TPR-like repeats" evidence="2">
    <location>
        <begin position="736"/>
        <end position="893"/>
    </location>
</feature>
<dbReference type="EMBL" id="CP014501">
    <property type="protein sequence ID" value="ANB12260.1"/>
    <property type="molecule type" value="Genomic_DNA"/>
</dbReference>
<proteinExistence type="predicted"/>
<reference evidence="3 4" key="1">
    <citation type="submission" date="2016-02" db="EMBL/GenBank/DDBJ databases">
        <title>Complete genome sequence and transcriptome regulation of the pentose utilising yeast Sugiyamaella lignohabitans.</title>
        <authorList>
            <person name="Bellasio M."/>
            <person name="Peymann A."/>
            <person name="Valli M."/>
            <person name="Sipitzky M."/>
            <person name="Graf A."/>
            <person name="Sauer M."/>
            <person name="Marx H."/>
            <person name="Mattanovich D."/>
        </authorList>
    </citation>
    <scope>NUCLEOTIDE SEQUENCE [LARGE SCALE GENOMIC DNA]</scope>
    <source>
        <strain evidence="3 4">CBS 10342</strain>
    </source>
</reference>
<dbReference type="AlphaFoldDB" id="A0A167CYI2"/>
<dbReference type="InterPro" id="IPR025941">
    <property type="entry name" value="Vps8_central_dom"/>
</dbReference>
<evidence type="ECO:0000259" key="2">
    <source>
        <dbReference type="Pfam" id="PF25066"/>
    </source>
</evidence>
<dbReference type="GO" id="GO:0006623">
    <property type="term" value="P:protein targeting to vacuole"/>
    <property type="evidence" value="ECO:0007669"/>
    <property type="project" value="InterPro"/>
</dbReference>
<sequence>MTIPETEDLLDKHMVHHDYFSFNLHNLLVKRSDSTLPQPAVIADAFYNSIRGYKGRLFLMGKYEFVIGSLSNWADRLLDVMESGGYIRAIKLATAYYLGEEDFVSVGLPADESERHAVVLRSIPNLISASFGYTFQSDHPDEASIAGLTDACITAVVAMNETDLLTDIFELFEPTAYRKIFFEQLSSFIYDGDIKSLPPRVFKELVLFYSTSSDVLEDLTCRLRTDTLDIDLIFSLCRQYHLRDTLTYITNCALRDFKTPLVDFVNLIEQVSSIGEASSQVVKSDTLEWQSTKSRESTDATDNVDLEQLVHEADKVYPYLSYILTGRIYPTALLFTDEGLSYYGKCATYYMLFSGKVKSDTEVRFPYLIALINYNSSAFFAALNEGFEDTFMNGSDRIEDGDIYPPEELAFGSTVSRQLIINILLDVFYDESNGLGPDKRIFLDIFIARNYPKYLQFILLPGKVLSKILYELCYWNDASLKEEREIAVNSLLTKFKPPDLENLTATLYEVKFHSILIYLFRSEKKYTKLLEVAFESVRVNELEADRLFDIIEECLQNTRGMSQTKERGNLDRLLGSHFEMLVELDSERLVQLVSKFCAHIHDLVFKLNSEGLQLRYLNILFKAVGKSDSQGQKFLPTLRTRTLYISLLAKNNNSAEIYRLLSTILTSTSDVDLPSIVDSLISSKSIDSLVLLLERQGRIGEAMIYLLDHILFLNDEYMLKPTESESGLNEHLSPEVTKLEDQLSRYTAIGVNLCLDDERRGTQGESQNPGEAVWIRLIDTLIDLLKDTLSDDKEKALSLEHQKQFKHSLLRQALSALLGSPANINGFQHDATIVRIFRSILAPESTKTRTVGSLRPLLDDMFSAYNYQHTMLCVVEEILDSDTYLSLLDLVSERLKGWKVSKSGECEGCGRKVVGVGVDAEWLYSQWEKRQKEKTVAGFNGTVRKDKGKSKYLKPTVSNDTSREQDEILIVFKCGHTYHKGCLKRLGNVDEIKCIICG</sequence>
<dbReference type="GeneID" id="30037293"/>
<dbReference type="GO" id="GO:0030897">
    <property type="term" value="C:HOPS complex"/>
    <property type="evidence" value="ECO:0007669"/>
    <property type="project" value="TreeGrafter"/>
</dbReference>
<gene>
    <name evidence="3" type="primary">VPS8</name>
    <name evidence="3" type="ORF">AWJ20_509</name>
</gene>
<dbReference type="GO" id="GO:0005770">
    <property type="term" value="C:late endosome"/>
    <property type="evidence" value="ECO:0007669"/>
    <property type="project" value="TreeGrafter"/>
</dbReference>
<dbReference type="GO" id="GO:0034058">
    <property type="term" value="P:endosomal vesicle fusion"/>
    <property type="evidence" value="ECO:0007669"/>
    <property type="project" value="TreeGrafter"/>
</dbReference>
<name>A0A167CYI2_9ASCO</name>
<organism evidence="3 4">
    <name type="scientific">Sugiyamaella lignohabitans</name>
    <dbReference type="NCBI Taxonomy" id="796027"/>
    <lineage>
        <taxon>Eukaryota</taxon>
        <taxon>Fungi</taxon>
        <taxon>Dikarya</taxon>
        <taxon>Ascomycota</taxon>
        <taxon>Saccharomycotina</taxon>
        <taxon>Dipodascomycetes</taxon>
        <taxon>Dipodascales</taxon>
        <taxon>Trichomonascaceae</taxon>
        <taxon>Sugiyamaella</taxon>
    </lineage>
</organism>
<dbReference type="Pfam" id="PF25066">
    <property type="entry name" value="TPR_VPS8_2"/>
    <property type="match status" value="1"/>
</dbReference>
<feature type="domain" description="Vacuolar protein sorting-associated protein 8 central" evidence="1">
    <location>
        <begin position="180"/>
        <end position="387"/>
    </location>
</feature>
<evidence type="ECO:0000313" key="4">
    <source>
        <dbReference type="Proteomes" id="UP000189580"/>
    </source>
</evidence>
<protein>
    <submittedName>
        <fullName evidence="3">CORVET complex membrane-binding subunit VPS8</fullName>
    </submittedName>
</protein>
<evidence type="ECO:0000259" key="1">
    <source>
        <dbReference type="Pfam" id="PF12816"/>
    </source>
</evidence>
<dbReference type="KEGG" id="slb:AWJ20_509"/>
<dbReference type="PANTHER" id="PTHR12616">
    <property type="entry name" value="VACUOLAR PROTEIN SORTING VPS41"/>
    <property type="match status" value="1"/>
</dbReference>
<accession>A0A167CYI2</accession>
<keyword evidence="4" id="KW-1185">Reference proteome</keyword>
<dbReference type="Pfam" id="PF23413">
    <property type="entry name" value="zf_RING_Vps8_fungal"/>
    <property type="match status" value="1"/>
</dbReference>
<dbReference type="OrthoDB" id="289913at2759"/>
<evidence type="ECO:0000313" key="3">
    <source>
        <dbReference type="EMBL" id="ANB12260.1"/>
    </source>
</evidence>
<dbReference type="Pfam" id="PF12816">
    <property type="entry name" value="TPR_Vps8"/>
    <property type="match status" value="1"/>
</dbReference>
<dbReference type="InterPro" id="IPR059070">
    <property type="entry name" value="TPR_VPS8_2"/>
</dbReference>
<dbReference type="RefSeq" id="XP_018734737.1">
    <property type="nucleotide sequence ID" value="XM_018882208.1"/>
</dbReference>